<dbReference type="Pfam" id="PF01057">
    <property type="entry name" value="Parvo_NS1"/>
    <property type="match status" value="1"/>
</dbReference>
<dbReference type="EMBL" id="CARXXK010000118">
    <property type="protein sequence ID" value="CAI6369975.1"/>
    <property type="molecule type" value="Genomic_DNA"/>
</dbReference>
<proteinExistence type="predicted"/>
<dbReference type="AlphaFoldDB" id="A0AAV0XNA4"/>
<feature type="region of interest" description="Disordered" evidence="3">
    <location>
        <begin position="1"/>
        <end position="137"/>
    </location>
</feature>
<dbReference type="InterPro" id="IPR014015">
    <property type="entry name" value="Helicase_SF3_DNA-vir"/>
</dbReference>
<keyword evidence="2" id="KW-0067">ATP-binding</keyword>
<gene>
    <name evidence="5" type="ORF">MEUPH1_LOCUS24149</name>
</gene>
<evidence type="ECO:0000313" key="6">
    <source>
        <dbReference type="Proteomes" id="UP001160148"/>
    </source>
</evidence>
<dbReference type="PROSITE" id="PS51206">
    <property type="entry name" value="SF3_HELICASE_1"/>
    <property type="match status" value="1"/>
</dbReference>
<feature type="region of interest" description="Disordered" evidence="3">
    <location>
        <begin position="330"/>
        <end position="357"/>
    </location>
</feature>
<evidence type="ECO:0000313" key="5">
    <source>
        <dbReference type="EMBL" id="CAI6369975.1"/>
    </source>
</evidence>
<evidence type="ECO:0000256" key="3">
    <source>
        <dbReference type="SAM" id="MobiDB-lite"/>
    </source>
</evidence>
<dbReference type="InterPro" id="IPR027417">
    <property type="entry name" value="P-loop_NTPase"/>
</dbReference>
<keyword evidence="6" id="KW-1185">Reference proteome</keyword>
<evidence type="ECO:0000256" key="1">
    <source>
        <dbReference type="ARBA" id="ARBA00022741"/>
    </source>
</evidence>
<evidence type="ECO:0000256" key="2">
    <source>
        <dbReference type="ARBA" id="ARBA00022840"/>
    </source>
</evidence>
<accession>A0AAV0XNA4</accession>
<feature type="compositionally biased region" description="Acidic residues" evidence="3">
    <location>
        <begin position="122"/>
        <end position="137"/>
    </location>
</feature>
<dbReference type="Gene3D" id="3.40.50.300">
    <property type="entry name" value="P-loop containing nucleotide triphosphate hydrolases"/>
    <property type="match status" value="1"/>
</dbReference>
<feature type="compositionally biased region" description="Basic and acidic residues" evidence="3">
    <location>
        <begin position="62"/>
        <end position="83"/>
    </location>
</feature>
<dbReference type="GO" id="GO:0019079">
    <property type="term" value="P:viral genome replication"/>
    <property type="evidence" value="ECO:0007669"/>
    <property type="project" value="InterPro"/>
</dbReference>
<dbReference type="SUPFAM" id="SSF52540">
    <property type="entry name" value="P-loop containing nucleoside triphosphate hydrolases"/>
    <property type="match status" value="1"/>
</dbReference>
<dbReference type="InterPro" id="IPR001257">
    <property type="entry name" value="Parvovirus_NS1_helicase"/>
</dbReference>
<feature type="domain" description="SF3 helicase" evidence="4">
    <location>
        <begin position="473"/>
        <end position="625"/>
    </location>
</feature>
<keyword evidence="1" id="KW-0547">Nucleotide-binding</keyword>
<name>A0AAV0XNA4_9HEMI</name>
<protein>
    <recommendedName>
        <fullName evidence="4">SF3 helicase domain-containing protein</fullName>
    </recommendedName>
</protein>
<dbReference type="Proteomes" id="UP001160148">
    <property type="component" value="Unassembled WGS sequence"/>
</dbReference>
<evidence type="ECO:0000259" key="4">
    <source>
        <dbReference type="PROSITE" id="PS51206"/>
    </source>
</evidence>
<sequence length="640" mass="73210">MFTNECPDTMNPTEESCSGHGSPKRKSDRQMGPTTKKIEDSEEDGGLGTNETADGGGATVAKTHEPENIRIDHDEERPDERRNPFGFLRHLISDGDESVSSDGSDGDYFRGLPSERNRCSDSPEEMDEFGDTEDMGGYDDVVGDRDDDTLQSNQEKYEDLIVQLGRELASKFMSGIHRYVSSIIVPLGVRGVQRCLRELDYLIDKYPPQHFYVIAKHDDHIHISHICGYSGGCCRCAFIIRGTFWRVDGRRRLRRITRGIDMQAIDYGNVLRYLSTGGRSIQRIGGFSENGRLFDRYKYLSAYRHLGQTEGGLLDGSYGAVQRDIPCEPSSSEHVVKSGENDGGGDVTSKKSEARKKKSWVRPENGPVSITELLYQYPCCPPEAYKNVKEYYLNDNLNYLCAKDKYVDRDLELWNIKLMHWRLIDFDNYYKDDKVHPYFNAYNRLRDQVYYNVDKSVEIANELLLHQFDNNTENVFYFLTDLINVLDKRIPIYNTLAILAPPNAGKNYFFDAVASFFINYGTLGTANKTNNFAFMEAAGKRLVLWNEPNYETNHVNELKALLGGDSCKISVKYKSDQALQGPPIIILTNDNLSIFGMSAFQTRIKLYHWQSAPFLRLYDKKINPLFLLRLFEMYNININQ</sequence>
<dbReference type="GO" id="GO:0005524">
    <property type="term" value="F:ATP binding"/>
    <property type="evidence" value="ECO:0007669"/>
    <property type="project" value="UniProtKB-KW"/>
</dbReference>
<reference evidence="5 6" key="1">
    <citation type="submission" date="2023-01" db="EMBL/GenBank/DDBJ databases">
        <authorList>
            <person name="Whitehead M."/>
        </authorList>
    </citation>
    <scope>NUCLEOTIDE SEQUENCE [LARGE SCALE GENOMIC DNA]</scope>
</reference>
<comment type="caution">
    <text evidence="5">The sequence shown here is derived from an EMBL/GenBank/DDBJ whole genome shotgun (WGS) entry which is preliminary data.</text>
</comment>
<organism evidence="5 6">
    <name type="scientific">Macrosiphum euphorbiae</name>
    <name type="common">potato aphid</name>
    <dbReference type="NCBI Taxonomy" id="13131"/>
    <lineage>
        <taxon>Eukaryota</taxon>
        <taxon>Metazoa</taxon>
        <taxon>Ecdysozoa</taxon>
        <taxon>Arthropoda</taxon>
        <taxon>Hexapoda</taxon>
        <taxon>Insecta</taxon>
        <taxon>Pterygota</taxon>
        <taxon>Neoptera</taxon>
        <taxon>Paraneoptera</taxon>
        <taxon>Hemiptera</taxon>
        <taxon>Sternorrhyncha</taxon>
        <taxon>Aphidomorpha</taxon>
        <taxon>Aphidoidea</taxon>
        <taxon>Aphididae</taxon>
        <taxon>Macrosiphini</taxon>
        <taxon>Macrosiphum</taxon>
    </lineage>
</organism>